<proteinExistence type="predicted"/>
<dbReference type="PANTHER" id="PTHR11877:SF46">
    <property type="entry name" value="TYPE III POLYKETIDE SYNTHASE A"/>
    <property type="match status" value="1"/>
</dbReference>
<dbReference type="SUPFAM" id="SSF53901">
    <property type="entry name" value="Thiolase-like"/>
    <property type="match status" value="2"/>
</dbReference>
<dbReference type="InterPro" id="IPR001099">
    <property type="entry name" value="Chalcone/stilbene_synt_N"/>
</dbReference>
<dbReference type="AlphaFoldDB" id="A0AAD6CT85"/>
<dbReference type="InterPro" id="IPR011141">
    <property type="entry name" value="Polyketide_synthase_type-III"/>
</dbReference>
<keyword evidence="4" id="KW-1185">Reference proteome</keyword>
<evidence type="ECO:0000313" key="4">
    <source>
        <dbReference type="Proteomes" id="UP001220324"/>
    </source>
</evidence>
<sequence length="301" mass="32199">MDGVFSNPSYSSIPTSAQNVTEITITGLGTQWPSTVITADDIEKFALSLCPADAPWLQRLLNINAQTGIETRSVVNIWADSRWCQKEPPKAEEVDAVWRQYGIQLSKEAAKKALLDSQIEEKSITHVVAVTATNAGSPGYDQSVARELGVPADAERVLISGVGCAGGLAALRMASNLALAATHQNKPARILVLACEICSIHICSEFHQAATSQTGGIGLTLFGDGAAALVVCNSKGLCNGEKGLPKRFSVVDWRSFITPDTHAEMEYKVNSSGFQLLLSKNVPKLAAMSLSQPFKKLDKVE</sequence>
<keyword evidence="1" id="KW-0808">Transferase</keyword>
<name>A0AAD6CT85_9EURO</name>
<gene>
    <name evidence="3" type="ORF">N7494_007712</name>
</gene>
<dbReference type="Pfam" id="PF00195">
    <property type="entry name" value="Chal_sti_synt_N"/>
    <property type="match status" value="1"/>
</dbReference>
<dbReference type="GO" id="GO:0016747">
    <property type="term" value="F:acyltransferase activity, transferring groups other than amino-acyl groups"/>
    <property type="evidence" value="ECO:0007669"/>
    <property type="project" value="InterPro"/>
</dbReference>
<organism evidence="3 4">
    <name type="scientific">Penicillium frequentans</name>
    <dbReference type="NCBI Taxonomy" id="3151616"/>
    <lineage>
        <taxon>Eukaryota</taxon>
        <taxon>Fungi</taxon>
        <taxon>Dikarya</taxon>
        <taxon>Ascomycota</taxon>
        <taxon>Pezizomycotina</taxon>
        <taxon>Eurotiomycetes</taxon>
        <taxon>Eurotiomycetidae</taxon>
        <taxon>Eurotiales</taxon>
        <taxon>Aspergillaceae</taxon>
        <taxon>Penicillium</taxon>
    </lineage>
</organism>
<dbReference type="EMBL" id="JAQIZZ010000006">
    <property type="protein sequence ID" value="KAJ5538233.1"/>
    <property type="molecule type" value="Genomic_DNA"/>
</dbReference>
<feature type="domain" description="Chalcone/stilbene synthase N-terminal" evidence="2">
    <location>
        <begin position="21"/>
        <end position="232"/>
    </location>
</feature>
<comment type="caution">
    <text evidence="3">The sequence shown here is derived from an EMBL/GenBank/DDBJ whole genome shotgun (WGS) entry which is preliminary data.</text>
</comment>
<dbReference type="PANTHER" id="PTHR11877">
    <property type="entry name" value="HYDROXYMETHYLGLUTARYL-COA SYNTHASE"/>
    <property type="match status" value="1"/>
</dbReference>
<dbReference type="GO" id="GO:0030639">
    <property type="term" value="P:polyketide biosynthetic process"/>
    <property type="evidence" value="ECO:0007669"/>
    <property type="project" value="TreeGrafter"/>
</dbReference>
<dbReference type="Proteomes" id="UP001220324">
    <property type="component" value="Unassembled WGS sequence"/>
</dbReference>
<protein>
    <recommendedName>
        <fullName evidence="2">Chalcone/stilbene synthase N-terminal domain-containing protein</fullName>
    </recommendedName>
</protein>
<dbReference type="Gene3D" id="3.40.47.10">
    <property type="match status" value="2"/>
</dbReference>
<evidence type="ECO:0000259" key="2">
    <source>
        <dbReference type="Pfam" id="PF00195"/>
    </source>
</evidence>
<evidence type="ECO:0000313" key="3">
    <source>
        <dbReference type="EMBL" id="KAJ5538233.1"/>
    </source>
</evidence>
<accession>A0AAD6CT85</accession>
<reference evidence="3 4" key="1">
    <citation type="journal article" date="2023" name="IMA Fungus">
        <title>Comparative genomic study of the Penicillium genus elucidates a diverse pangenome and 15 lateral gene transfer events.</title>
        <authorList>
            <person name="Petersen C."/>
            <person name="Sorensen T."/>
            <person name="Nielsen M.R."/>
            <person name="Sondergaard T.E."/>
            <person name="Sorensen J.L."/>
            <person name="Fitzpatrick D.A."/>
            <person name="Frisvad J.C."/>
            <person name="Nielsen K.L."/>
        </authorList>
    </citation>
    <scope>NUCLEOTIDE SEQUENCE [LARGE SCALE GENOMIC DNA]</scope>
    <source>
        <strain evidence="3 4">IBT 35679</strain>
    </source>
</reference>
<dbReference type="InterPro" id="IPR016039">
    <property type="entry name" value="Thiolase-like"/>
</dbReference>
<evidence type="ECO:0000256" key="1">
    <source>
        <dbReference type="ARBA" id="ARBA00022679"/>
    </source>
</evidence>